<dbReference type="InterPro" id="IPR020103">
    <property type="entry name" value="PsdUridine_synth_cat_dom_sf"/>
</dbReference>
<gene>
    <name evidence="3" type="ORF">G3O08_09555</name>
</gene>
<dbReference type="GO" id="GO:0140098">
    <property type="term" value="F:catalytic activity, acting on RNA"/>
    <property type="evidence" value="ECO:0007669"/>
    <property type="project" value="UniProtKB-ARBA"/>
</dbReference>
<dbReference type="AlphaFoldDB" id="A0A7K3WSW0"/>
<dbReference type="InterPro" id="IPR006145">
    <property type="entry name" value="PsdUridine_synth_RsuA/RluA"/>
</dbReference>
<dbReference type="CDD" id="cd02869">
    <property type="entry name" value="PseudoU_synth_RluA_like"/>
    <property type="match status" value="1"/>
</dbReference>
<dbReference type="Proteomes" id="UP000486602">
    <property type="component" value="Unassembled WGS sequence"/>
</dbReference>
<dbReference type="GO" id="GO:0003723">
    <property type="term" value="F:RNA binding"/>
    <property type="evidence" value="ECO:0007669"/>
    <property type="project" value="InterPro"/>
</dbReference>
<protein>
    <submittedName>
        <fullName evidence="3">RNA pseudouridine synthase</fullName>
    </submittedName>
</protein>
<feature type="domain" description="Pseudouridine synthase RsuA/RluA-like" evidence="2">
    <location>
        <begin position="367"/>
        <end position="513"/>
    </location>
</feature>
<dbReference type="SUPFAM" id="SSF55120">
    <property type="entry name" value="Pseudouridine synthase"/>
    <property type="match status" value="1"/>
</dbReference>
<feature type="coiled-coil region" evidence="1">
    <location>
        <begin position="142"/>
        <end position="239"/>
    </location>
</feature>
<dbReference type="PROSITE" id="PS01129">
    <property type="entry name" value="PSI_RLU"/>
    <property type="match status" value="1"/>
</dbReference>
<evidence type="ECO:0000313" key="3">
    <source>
        <dbReference type="EMBL" id="NEN23745.1"/>
    </source>
</evidence>
<dbReference type="Pfam" id="PF00849">
    <property type="entry name" value="PseudoU_synth_2"/>
    <property type="match status" value="1"/>
</dbReference>
<evidence type="ECO:0000256" key="1">
    <source>
        <dbReference type="SAM" id="Coils"/>
    </source>
</evidence>
<accession>A0A7K3WSW0</accession>
<dbReference type="InterPro" id="IPR050188">
    <property type="entry name" value="RluA_PseudoU_synthase"/>
</dbReference>
<evidence type="ECO:0000259" key="2">
    <source>
        <dbReference type="Pfam" id="PF00849"/>
    </source>
</evidence>
<keyword evidence="4" id="KW-1185">Reference proteome</keyword>
<name>A0A7K3WSW0_9FLAO</name>
<dbReference type="RefSeq" id="WP_163285141.1">
    <property type="nucleotide sequence ID" value="NZ_JAAGVY010000015.1"/>
</dbReference>
<dbReference type="Gene3D" id="3.30.2350.10">
    <property type="entry name" value="Pseudouridine synthase"/>
    <property type="match status" value="1"/>
</dbReference>
<dbReference type="GO" id="GO:0000455">
    <property type="term" value="P:enzyme-directed rRNA pseudouridine synthesis"/>
    <property type="evidence" value="ECO:0007669"/>
    <property type="project" value="TreeGrafter"/>
</dbReference>
<sequence>MQSISTDKAILFNSFQTSIGEIELPARFTFPFYYEPHPLSVIAAGELQQFMQKQEAWSDKFGLNAEDKPLKTGKMFGVLVVQNEVGELGYLAAFSGKLDGPTNHFVPFVYNLPETDNFYTKGMRVIESLGVQINEAGNSPEMAKTKSDLENLKASAEKEIENYRVEMRNAKADRKKQRKALENSNSESNAEFLMEKLANESRHQRYLLKALEAEWQSKIQGAQKNYDVFKNELNRLIEERALSSADLQKQLFDKYRFLNRAGESKRLTEIIQADGLPPSGAGDCAAPKLLQYAFANTLKPIALAEFWWGASPKTTIRHHKKYYPACNSKCKPILNFMLKGMPLDLNPMWIEHGQNKELITVYEDDYILLVNKPFGLLSVPGKEINESVASRMIEKYGENPPMLVHRLDMDTSGLLLLAKSTKVHKNLQAQFLKRTVKKRYVALLEGECSLAEGVIDLPLRVDLEDRPNQMVCYAHGKRAVTQFEVTEIKNGKTRINFFPQTGRTHQLRVHAAHPLGLNCPIVGDILYGTDNDRMHLHAEYLEFKHPETRKMVSFEVKAEF</sequence>
<comment type="caution">
    <text evidence="3">The sequence shown here is derived from an EMBL/GenBank/DDBJ whole genome shotgun (WGS) entry which is preliminary data.</text>
</comment>
<proteinExistence type="predicted"/>
<organism evidence="3 4">
    <name type="scientific">Cryomorpha ignava</name>
    <dbReference type="NCBI Taxonomy" id="101383"/>
    <lineage>
        <taxon>Bacteria</taxon>
        <taxon>Pseudomonadati</taxon>
        <taxon>Bacteroidota</taxon>
        <taxon>Flavobacteriia</taxon>
        <taxon>Flavobacteriales</taxon>
        <taxon>Cryomorphaceae</taxon>
        <taxon>Cryomorpha</taxon>
    </lineage>
</organism>
<dbReference type="PANTHER" id="PTHR21600">
    <property type="entry name" value="MITOCHONDRIAL RNA PSEUDOURIDINE SYNTHASE"/>
    <property type="match status" value="1"/>
</dbReference>
<evidence type="ECO:0000313" key="4">
    <source>
        <dbReference type="Proteomes" id="UP000486602"/>
    </source>
</evidence>
<dbReference type="InterPro" id="IPR006224">
    <property type="entry name" value="PsdUridine_synth_RluA-like_CS"/>
</dbReference>
<keyword evidence="1" id="KW-0175">Coiled coil</keyword>
<dbReference type="EMBL" id="JAAGVY010000015">
    <property type="protein sequence ID" value="NEN23745.1"/>
    <property type="molecule type" value="Genomic_DNA"/>
</dbReference>
<dbReference type="GO" id="GO:0009982">
    <property type="term" value="F:pseudouridine synthase activity"/>
    <property type="evidence" value="ECO:0007669"/>
    <property type="project" value="InterPro"/>
</dbReference>
<dbReference type="PANTHER" id="PTHR21600:SF89">
    <property type="entry name" value="RIBOSOMAL LARGE SUBUNIT PSEUDOURIDINE SYNTHASE A"/>
    <property type="match status" value="1"/>
</dbReference>
<reference evidence="3 4" key="1">
    <citation type="submission" date="2020-02" db="EMBL/GenBank/DDBJ databases">
        <title>Out from the shadows clarifying the taxonomy of the family Cryomorphaceae and related taxa by utilizing the GTDB taxonomic framework.</title>
        <authorList>
            <person name="Bowman J.P."/>
        </authorList>
    </citation>
    <scope>NUCLEOTIDE SEQUENCE [LARGE SCALE GENOMIC DNA]</scope>
    <source>
        <strain evidence="3 4">QSSC 1-22</strain>
    </source>
</reference>